<evidence type="ECO:0000259" key="5">
    <source>
        <dbReference type="Pfam" id="PF03816"/>
    </source>
</evidence>
<evidence type="ECO:0000313" key="6">
    <source>
        <dbReference type="EMBL" id="MFC7746601.1"/>
    </source>
</evidence>
<keyword evidence="7" id="KW-1185">Reference proteome</keyword>
<keyword evidence="2" id="KW-0812">Transmembrane</keyword>
<evidence type="ECO:0000256" key="1">
    <source>
        <dbReference type="ARBA" id="ARBA00006068"/>
    </source>
</evidence>
<accession>A0ABW2UVH3</accession>
<dbReference type="InterPro" id="IPR004474">
    <property type="entry name" value="LytR_CpsA_psr"/>
</dbReference>
<dbReference type="PANTHER" id="PTHR33392">
    <property type="entry name" value="POLYISOPRENYL-TEICHOIC ACID--PEPTIDOGLYCAN TEICHOIC ACID TRANSFERASE TAGU"/>
    <property type="match status" value="1"/>
</dbReference>
<dbReference type="InterPro" id="IPR050922">
    <property type="entry name" value="LytR/CpsA/Psr_CW_biosynth"/>
</dbReference>
<dbReference type="EMBL" id="JBHTGR010000007">
    <property type="protein sequence ID" value="MFC7746601.1"/>
    <property type="molecule type" value="Genomic_DNA"/>
</dbReference>
<dbReference type="Proteomes" id="UP001596620">
    <property type="component" value="Unassembled WGS sequence"/>
</dbReference>
<keyword evidence="4" id="KW-0472">Membrane</keyword>
<evidence type="ECO:0000256" key="2">
    <source>
        <dbReference type="ARBA" id="ARBA00022692"/>
    </source>
</evidence>
<name>A0ABW2UVH3_9BACI</name>
<proteinExistence type="inferred from homology"/>
<organism evidence="6 7">
    <name type="scientific">Lentibacillus kimchii</name>
    <dbReference type="NCBI Taxonomy" id="1542911"/>
    <lineage>
        <taxon>Bacteria</taxon>
        <taxon>Bacillati</taxon>
        <taxon>Bacillota</taxon>
        <taxon>Bacilli</taxon>
        <taxon>Bacillales</taxon>
        <taxon>Bacillaceae</taxon>
        <taxon>Lentibacillus</taxon>
    </lineage>
</organism>
<evidence type="ECO:0000256" key="3">
    <source>
        <dbReference type="ARBA" id="ARBA00022968"/>
    </source>
</evidence>
<keyword evidence="4" id="KW-1133">Transmembrane helix</keyword>
<dbReference type="Gene3D" id="3.40.630.190">
    <property type="entry name" value="LCP protein"/>
    <property type="match status" value="1"/>
</dbReference>
<dbReference type="Pfam" id="PF03816">
    <property type="entry name" value="LytR_cpsA_psr"/>
    <property type="match status" value="1"/>
</dbReference>
<sequence length="309" mass="34863">MAKRQDRRKRKKRKWPWILLIVVLVVAGAGTAYGYSIWHNVKSTVDDQLHEPVSGIDTKVTKRKVTDQEPINLLLLGVDERKGDKGRSDTMVVMTLDPAEDQMQLVSIPRDTRTTIVGHGTVDKINHSYAFGDSEMSVDTAENFLDIDLDYYVRMNMEGLDQLVDAVDGITVMNERAFSQNGHSFDTGELQLNGEEALAYVRKRKGDPEGDLGRNGRQRQVIEGIIKKGANFKVVNKIGSIMDVLGQNMTTNMTFSDMKDLATNYRSARKDISDYQMAGEGTRIDDRYYQIMSDEEIAKVHDMITKFGS</sequence>
<comment type="similarity">
    <text evidence="1">Belongs to the LytR/CpsA/Psr (LCP) family.</text>
</comment>
<protein>
    <submittedName>
        <fullName evidence="6">LCP family protein</fullName>
    </submittedName>
</protein>
<reference evidence="7" key="1">
    <citation type="journal article" date="2019" name="Int. J. Syst. Evol. Microbiol.">
        <title>The Global Catalogue of Microorganisms (GCM) 10K type strain sequencing project: providing services to taxonomists for standard genome sequencing and annotation.</title>
        <authorList>
            <consortium name="The Broad Institute Genomics Platform"/>
            <consortium name="The Broad Institute Genome Sequencing Center for Infectious Disease"/>
            <person name="Wu L."/>
            <person name="Ma J."/>
        </authorList>
    </citation>
    <scope>NUCLEOTIDE SEQUENCE [LARGE SCALE GENOMIC DNA]</scope>
    <source>
        <strain evidence="7">JCM 30234</strain>
    </source>
</reference>
<keyword evidence="3" id="KW-0735">Signal-anchor</keyword>
<dbReference type="RefSeq" id="WP_382358108.1">
    <property type="nucleotide sequence ID" value="NZ_JBHTGR010000007.1"/>
</dbReference>
<feature type="domain" description="Cell envelope-related transcriptional attenuator" evidence="5">
    <location>
        <begin position="87"/>
        <end position="229"/>
    </location>
</feature>
<comment type="caution">
    <text evidence="6">The sequence shown here is derived from an EMBL/GenBank/DDBJ whole genome shotgun (WGS) entry which is preliminary data.</text>
</comment>
<dbReference type="PANTHER" id="PTHR33392:SF6">
    <property type="entry name" value="POLYISOPRENYL-TEICHOIC ACID--PEPTIDOGLYCAN TEICHOIC ACID TRANSFERASE TAGU"/>
    <property type="match status" value="1"/>
</dbReference>
<evidence type="ECO:0000256" key="4">
    <source>
        <dbReference type="ARBA" id="ARBA00022989"/>
    </source>
</evidence>
<dbReference type="NCBIfam" id="TIGR00350">
    <property type="entry name" value="lytR_cpsA_psr"/>
    <property type="match status" value="1"/>
</dbReference>
<evidence type="ECO:0000313" key="7">
    <source>
        <dbReference type="Proteomes" id="UP001596620"/>
    </source>
</evidence>
<gene>
    <name evidence="6" type="ORF">ACFQU8_05020</name>
</gene>